<organism evidence="1 2">
    <name type="scientific">Papilio xuthus</name>
    <name type="common">Asian swallowtail butterfly</name>
    <dbReference type="NCBI Taxonomy" id="66420"/>
    <lineage>
        <taxon>Eukaryota</taxon>
        <taxon>Metazoa</taxon>
        <taxon>Ecdysozoa</taxon>
        <taxon>Arthropoda</taxon>
        <taxon>Hexapoda</taxon>
        <taxon>Insecta</taxon>
        <taxon>Pterygota</taxon>
        <taxon>Neoptera</taxon>
        <taxon>Endopterygota</taxon>
        <taxon>Lepidoptera</taxon>
        <taxon>Glossata</taxon>
        <taxon>Ditrysia</taxon>
        <taxon>Papilionoidea</taxon>
        <taxon>Papilionidae</taxon>
        <taxon>Papilioninae</taxon>
        <taxon>Papilio</taxon>
    </lineage>
</organism>
<sequence length="76" mass="8668">MGHVNGEHDTSPPWRRNLHSEYSVPRIPFIPFLSPVPSPRTRDAYQGYYTRWVGARCPQSICARALHATHIIVLDA</sequence>
<protein>
    <submittedName>
        <fullName evidence="1">Uncharacterized protein</fullName>
    </submittedName>
</protein>
<evidence type="ECO:0000313" key="2">
    <source>
        <dbReference type="Proteomes" id="UP000053268"/>
    </source>
</evidence>
<gene>
    <name evidence="1" type="ORF">RR46_05627</name>
</gene>
<dbReference type="AlphaFoldDB" id="A0A194Q0S7"/>
<dbReference type="EMBL" id="KQ459591">
    <property type="protein sequence ID" value="KPI97010.1"/>
    <property type="molecule type" value="Genomic_DNA"/>
</dbReference>
<name>A0A194Q0S7_PAPXU</name>
<proteinExistence type="predicted"/>
<accession>A0A194Q0S7</accession>
<dbReference type="Proteomes" id="UP000053268">
    <property type="component" value="Unassembled WGS sequence"/>
</dbReference>
<evidence type="ECO:0000313" key="1">
    <source>
        <dbReference type="EMBL" id="KPI97010.1"/>
    </source>
</evidence>
<keyword evidence="2" id="KW-1185">Reference proteome</keyword>
<reference evidence="1 2" key="1">
    <citation type="journal article" date="2015" name="Nat. Commun.">
        <title>Outbred genome sequencing and CRISPR/Cas9 gene editing in butterflies.</title>
        <authorList>
            <person name="Li X."/>
            <person name="Fan D."/>
            <person name="Zhang W."/>
            <person name="Liu G."/>
            <person name="Zhang L."/>
            <person name="Zhao L."/>
            <person name="Fang X."/>
            <person name="Chen L."/>
            <person name="Dong Y."/>
            <person name="Chen Y."/>
            <person name="Ding Y."/>
            <person name="Zhao R."/>
            <person name="Feng M."/>
            <person name="Zhu Y."/>
            <person name="Feng Y."/>
            <person name="Jiang X."/>
            <person name="Zhu D."/>
            <person name="Xiang H."/>
            <person name="Feng X."/>
            <person name="Li S."/>
            <person name="Wang J."/>
            <person name="Zhang G."/>
            <person name="Kronforst M.R."/>
            <person name="Wang W."/>
        </authorList>
    </citation>
    <scope>NUCLEOTIDE SEQUENCE [LARGE SCALE GENOMIC DNA]</scope>
    <source>
        <strain evidence="1">Ya'a_city_454_Px</strain>
        <tissue evidence="1">Whole body</tissue>
    </source>
</reference>